<feature type="compositionally biased region" description="Low complexity" evidence="1">
    <location>
        <begin position="199"/>
        <end position="210"/>
    </location>
</feature>
<feature type="compositionally biased region" description="Low complexity" evidence="1">
    <location>
        <begin position="48"/>
        <end position="60"/>
    </location>
</feature>
<dbReference type="AlphaFoldDB" id="A0A0D2LD20"/>
<feature type="compositionally biased region" description="Low complexity" evidence="1">
    <location>
        <begin position="67"/>
        <end position="77"/>
    </location>
</feature>
<feature type="compositionally biased region" description="Low complexity" evidence="1">
    <location>
        <begin position="516"/>
        <end position="534"/>
    </location>
</feature>
<evidence type="ECO:0000313" key="3">
    <source>
        <dbReference type="Proteomes" id="UP000054498"/>
    </source>
</evidence>
<evidence type="ECO:0008006" key="4">
    <source>
        <dbReference type="Google" id="ProtNLM"/>
    </source>
</evidence>
<dbReference type="InterPro" id="IPR036457">
    <property type="entry name" value="PPM-type-like_dom_sf"/>
</dbReference>
<evidence type="ECO:0000313" key="2">
    <source>
        <dbReference type="EMBL" id="KIZ04609.1"/>
    </source>
</evidence>
<organism evidence="2 3">
    <name type="scientific">Monoraphidium neglectum</name>
    <dbReference type="NCBI Taxonomy" id="145388"/>
    <lineage>
        <taxon>Eukaryota</taxon>
        <taxon>Viridiplantae</taxon>
        <taxon>Chlorophyta</taxon>
        <taxon>core chlorophytes</taxon>
        <taxon>Chlorophyceae</taxon>
        <taxon>CS clade</taxon>
        <taxon>Sphaeropleales</taxon>
        <taxon>Selenastraceae</taxon>
        <taxon>Monoraphidium</taxon>
    </lineage>
</organism>
<dbReference type="GeneID" id="25736223"/>
<feature type="region of interest" description="Disordered" evidence="1">
    <location>
        <begin position="39"/>
        <end position="79"/>
    </location>
</feature>
<evidence type="ECO:0000256" key="1">
    <source>
        <dbReference type="SAM" id="MobiDB-lite"/>
    </source>
</evidence>
<feature type="compositionally biased region" description="Gly residues" evidence="1">
    <location>
        <begin position="185"/>
        <end position="198"/>
    </location>
</feature>
<reference evidence="2 3" key="1">
    <citation type="journal article" date="2013" name="BMC Genomics">
        <title>Reconstruction of the lipid metabolism for the microalga Monoraphidium neglectum from its genome sequence reveals characteristics suitable for biofuel production.</title>
        <authorList>
            <person name="Bogen C."/>
            <person name="Al-Dilaimi A."/>
            <person name="Albersmeier A."/>
            <person name="Wichmann J."/>
            <person name="Grundmann M."/>
            <person name="Rupp O."/>
            <person name="Lauersen K.J."/>
            <person name="Blifernez-Klassen O."/>
            <person name="Kalinowski J."/>
            <person name="Goesmann A."/>
            <person name="Mussgnug J.H."/>
            <person name="Kruse O."/>
        </authorList>
    </citation>
    <scope>NUCLEOTIDE SEQUENCE [LARGE SCALE GENOMIC DNA]</scope>
    <source>
        <strain evidence="2 3">SAG 48.87</strain>
    </source>
</reference>
<name>A0A0D2LD20_9CHLO</name>
<feature type="compositionally biased region" description="Acidic residues" evidence="1">
    <location>
        <begin position="224"/>
        <end position="242"/>
    </location>
</feature>
<dbReference type="EMBL" id="KK100637">
    <property type="protein sequence ID" value="KIZ04609.1"/>
    <property type="molecule type" value="Genomic_DNA"/>
</dbReference>
<gene>
    <name evidence="2" type="ORF">MNEG_3345</name>
</gene>
<dbReference type="RefSeq" id="XP_013903628.1">
    <property type="nucleotide sequence ID" value="XM_014048174.1"/>
</dbReference>
<feature type="region of interest" description="Disordered" evidence="1">
    <location>
        <begin position="175"/>
        <end position="329"/>
    </location>
</feature>
<keyword evidence="3" id="KW-1185">Reference proteome</keyword>
<accession>A0A0D2LD20</accession>
<feature type="region of interest" description="Disordered" evidence="1">
    <location>
        <begin position="505"/>
        <end position="543"/>
    </location>
</feature>
<dbReference type="SUPFAM" id="SSF81606">
    <property type="entry name" value="PP2C-like"/>
    <property type="match status" value="1"/>
</dbReference>
<proteinExistence type="predicted"/>
<dbReference type="KEGG" id="mng:MNEG_3345"/>
<sequence length="570" mass="56213">MQTRVAREHVLASDGLWDKVSPQEAAAFAANAWTRFAQDPNAGSGELSATASGASDSDAASPPPSPRAAARAAAATPDARRERLLVREGSRSSLAGPQPSVGRTCRACKAARVAAAAMTRCARGRRSRDDTTVLVVNLQQACRCPVSWAMVSAGETSSQMSTPKGSLAAASASVLASAAPSPPRGGSGGGGGGGGGGSSSLREALASLPPGARMPSVQEREGDAEPTSEFDDEGQEDGEGESDFVSARESEGGDEEDDLHGLPSAQPGRWHHQHHPHQQRQLGHAGQCGGVLAAQDQLSEAEGGSGSMASPFAVAGPPHDGATPGSTTPVAGTPPRCTTPDLGAFGAPGAAVPPSPDLGAFGAVRATTGRPPPPDLGAFGACAPLRSRSRSPSPDLGAFGARAAQPFASPYEASPYAAVGATSFGAMSSAGAPSIGADGSSVSAPAPGPPFASAHAPFFEGPLGVGPRDWHGLACGGSQSAGPGSTAALEHLAHQCVSVSLAAVGEGEGGGEEDTGASSSGDDAAAATGAALRAARPKSHPLSGLSSLEAVTSAAGTDVAVSTGSGEHRW</sequence>
<protein>
    <recommendedName>
        <fullName evidence="4">PPM-type phosphatase domain-containing protein</fullName>
    </recommendedName>
</protein>
<dbReference type="Gene3D" id="3.60.40.10">
    <property type="entry name" value="PPM-type phosphatase domain"/>
    <property type="match status" value="1"/>
</dbReference>
<dbReference type="Proteomes" id="UP000054498">
    <property type="component" value="Unassembled WGS sequence"/>
</dbReference>
<feature type="compositionally biased region" description="Basic residues" evidence="1">
    <location>
        <begin position="269"/>
        <end position="278"/>
    </location>
</feature>